<dbReference type="PANTHER" id="PTHR14239:SF0">
    <property type="entry name" value="F420-DEPENDENT NADP REDUCTASE"/>
    <property type="match status" value="1"/>
</dbReference>
<dbReference type="InterPro" id="IPR010185">
    <property type="entry name" value="NpdG"/>
</dbReference>
<evidence type="ECO:0000313" key="3">
    <source>
        <dbReference type="EMBL" id="RUM97153.1"/>
    </source>
</evidence>
<dbReference type="GO" id="GO:0006740">
    <property type="term" value="P:NADPH regeneration"/>
    <property type="evidence" value="ECO:0007669"/>
    <property type="project" value="InterPro"/>
</dbReference>
<sequence length="221" mass="21822">MSDTSKPVIGIIGGTGDLGSGLAKGWAAAGYKVVIGSRSREKAAALAPELGAGVIGEDNVGAASAADIVVLAVPFASHDATIEEIKPAVQGKIVVDAAVPLVPPKVSTVQLPGEGSAAQIAQRLLGDGVKVVSAFHNVGAAKLHAGGRVDCDVLVFSDDKEARAAVIEIAGAVANRGVGGGVLANSAAAEALTSVLIWINRHYKVPGAGISITGLEGAAQA</sequence>
<dbReference type="InterPro" id="IPR051267">
    <property type="entry name" value="STEAP_metalloreductase"/>
</dbReference>
<protein>
    <submittedName>
        <fullName evidence="3">NADPH-dependent F420 reductase</fullName>
    </submittedName>
</protein>
<evidence type="ECO:0000256" key="1">
    <source>
        <dbReference type="ARBA" id="ARBA00023002"/>
    </source>
</evidence>
<reference evidence="3 4" key="1">
    <citation type="submission" date="2018-11" db="EMBL/GenBank/DDBJ databases">
        <title>Pseudaminobacter arsenicus sp. nov., an arsenic-resistant bacterium isolated from arsenic-rich aquifers.</title>
        <authorList>
            <person name="Mu Y."/>
        </authorList>
    </citation>
    <scope>NUCLEOTIDE SEQUENCE [LARGE SCALE GENOMIC DNA]</scope>
    <source>
        <strain evidence="3 4">CB3</strain>
    </source>
</reference>
<organism evidence="3 4">
    <name type="scientific">Borborobacter arsenicus</name>
    <dbReference type="NCBI Taxonomy" id="1851146"/>
    <lineage>
        <taxon>Bacteria</taxon>
        <taxon>Pseudomonadati</taxon>
        <taxon>Pseudomonadota</taxon>
        <taxon>Alphaproteobacteria</taxon>
        <taxon>Hyphomicrobiales</taxon>
        <taxon>Phyllobacteriaceae</taxon>
        <taxon>Borborobacter</taxon>
    </lineage>
</organism>
<dbReference type="GO" id="GO:0052851">
    <property type="term" value="F:ferric-chelate reductase (NADPH) activity"/>
    <property type="evidence" value="ECO:0007669"/>
    <property type="project" value="TreeGrafter"/>
</dbReference>
<dbReference type="GO" id="GO:0008823">
    <property type="term" value="F:cupric reductase (NADH) activity"/>
    <property type="evidence" value="ECO:0007669"/>
    <property type="project" value="TreeGrafter"/>
</dbReference>
<keyword evidence="1" id="KW-0560">Oxidoreductase</keyword>
<dbReference type="EMBL" id="RKST01000014">
    <property type="protein sequence ID" value="RUM97153.1"/>
    <property type="molecule type" value="Genomic_DNA"/>
</dbReference>
<evidence type="ECO:0000259" key="2">
    <source>
        <dbReference type="Pfam" id="PF03807"/>
    </source>
</evidence>
<dbReference type="OrthoDB" id="5738121at2"/>
<dbReference type="GO" id="GO:0070967">
    <property type="term" value="F:coenzyme F420 binding"/>
    <property type="evidence" value="ECO:0007669"/>
    <property type="project" value="InterPro"/>
</dbReference>
<dbReference type="InterPro" id="IPR036291">
    <property type="entry name" value="NAD(P)-bd_dom_sf"/>
</dbReference>
<accession>A0A432V4I9</accession>
<evidence type="ECO:0000313" key="4">
    <source>
        <dbReference type="Proteomes" id="UP000281647"/>
    </source>
</evidence>
<dbReference type="InterPro" id="IPR028939">
    <property type="entry name" value="P5C_Rdtase_cat_N"/>
</dbReference>
<keyword evidence="4" id="KW-1185">Reference proteome</keyword>
<name>A0A432V4I9_9HYPH</name>
<dbReference type="SUPFAM" id="SSF51735">
    <property type="entry name" value="NAD(P)-binding Rossmann-fold domains"/>
    <property type="match status" value="1"/>
</dbReference>
<comment type="caution">
    <text evidence="3">The sequence shown here is derived from an EMBL/GenBank/DDBJ whole genome shotgun (WGS) entry which is preliminary data.</text>
</comment>
<dbReference type="PANTHER" id="PTHR14239">
    <property type="entry name" value="DUDULIN-RELATED"/>
    <property type="match status" value="1"/>
</dbReference>
<dbReference type="NCBIfam" id="TIGR01915">
    <property type="entry name" value="npdG"/>
    <property type="match status" value="1"/>
</dbReference>
<proteinExistence type="predicted"/>
<feature type="domain" description="Pyrroline-5-carboxylate reductase catalytic N-terminal" evidence="2">
    <location>
        <begin position="9"/>
        <end position="100"/>
    </location>
</feature>
<dbReference type="AlphaFoldDB" id="A0A432V4I9"/>
<dbReference type="Gene3D" id="3.40.50.720">
    <property type="entry name" value="NAD(P)-binding Rossmann-like Domain"/>
    <property type="match status" value="1"/>
</dbReference>
<gene>
    <name evidence="3" type="primary">npdG</name>
    <name evidence="3" type="ORF">EET67_14945</name>
</gene>
<dbReference type="Proteomes" id="UP000281647">
    <property type="component" value="Unassembled WGS sequence"/>
</dbReference>
<dbReference type="GO" id="GO:0050661">
    <property type="term" value="F:NADP binding"/>
    <property type="evidence" value="ECO:0007669"/>
    <property type="project" value="InterPro"/>
</dbReference>
<dbReference type="Pfam" id="PF03807">
    <property type="entry name" value="F420_oxidored"/>
    <property type="match status" value="1"/>
</dbReference>
<dbReference type="GO" id="GO:0015677">
    <property type="term" value="P:copper ion import"/>
    <property type="evidence" value="ECO:0007669"/>
    <property type="project" value="TreeGrafter"/>
</dbReference>
<dbReference type="GO" id="GO:0016651">
    <property type="term" value="F:oxidoreductase activity, acting on NAD(P)H"/>
    <property type="evidence" value="ECO:0007669"/>
    <property type="project" value="InterPro"/>
</dbReference>
<dbReference type="GO" id="GO:0005886">
    <property type="term" value="C:plasma membrane"/>
    <property type="evidence" value="ECO:0007669"/>
    <property type="project" value="TreeGrafter"/>
</dbReference>
<dbReference type="RefSeq" id="WP_128627326.1">
    <property type="nucleotide sequence ID" value="NZ_RKST01000014.1"/>
</dbReference>